<evidence type="ECO:0000313" key="8">
    <source>
        <dbReference type="EMBL" id="PAA74017.1"/>
    </source>
</evidence>
<reference evidence="8 9" key="1">
    <citation type="submission" date="2017-06" db="EMBL/GenBank/DDBJ databases">
        <title>A platform for efficient transgenesis in Macrostomum lignano, a flatworm model organism for stem cell research.</title>
        <authorList>
            <person name="Berezikov E."/>
        </authorList>
    </citation>
    <scope>NUCLEOTIDE SEQUENCE [LARGE SCALE GENOMIC DNA]</scope>
    <source>
        <strain evidence="8">DV1</strain>
        <tissue evidence="8">Whole organism</tissue>
    </source>
</reference>
<feature type="domain" description="B30.2/SPRY" evidence="7">
    <location>
        <begin position="323"/>
        <end position="518"/>
    </location>
</feature>
<protein>
    <recommendedName>
        <fullName evidence="10">RING-type domain-containing protein</fullName>
    </recommendedName>
</protein>
<dbReference type="InterPro" id="IPR043136">
    <property type="entry name" value="B30.2/SPRY_sf"/>
</dbReference>
<name>A0A267FLM5_9PLAT</name>
<dbReference type="InterPro" id="IPR001841">
    <property type="entry name" value="Znf_RING"/>
</dbReference>
<dbReference type="InterPro" id="IPR003877">
    <property type="entry name" value="SPRY_dom"/>
</dbReference>
<keyword evidence="1" id="KW-0479">Metal-binding</keyword>
<dbReference type="GO" id="GO:0008270">
    <property type="term" value="F:zinc ion binding"/>
    <property type="evidence" value="ECO:0007669"/>
    <property type="project" value="UniProtKB-KW"/>
</dbReference>
<dbReference type="Gene3D" id="2.60.120.920">
    <property type="match status" value="1"/>
</dbReference>
<accession>A0A267FLM5</accession>
<dbReference type="Pfam" id="PF13920">
    <property type="entry name" value="zf-C3HC4_3"/>
    <property type="match status" value="1"/>
</dbReference>
<proteinExistence type="predicted"/>
<dbReference type="InterPro" id="IPR001870">
    <property type="entry name" value="B30.2/SPRY"/>
</dbReference>
<dbReference type="Pfam" id="PF00622">
    <property type="entry name" value="SPRY"/>
    <property type="match status" value="1"/>
</dbReference>
<dbReference type="GO" id="GO:0004842">
    <property type="term" value="F:ubiquitin-protein transferase activity"/>
    <property type="evidence" value="ECO:0007669"/>
    <property type="project" value="InterPro"/>
</dbReference>
<dbReference type="PROSITE" id="PS50089">
    <property type="entry name" value="ZF_RING_2"/>
    <property type="match status" value="1"/>
</dbReference>
<keyword evidence="9" id="KW-1185">Reference proteome</keyword>
<evidence type="ECO:0000259" key="6">
    <source>
        <dbReference type="PROSITE" id="PS50089"/>
    </source>
</evidence>
<feature type="non-terminal residue" evidence="8">
    <location>
        <position position="1"/>
    </location>
</feature>
<dbReference type="PANTHER" id="PTHR13363:SF6">
    <property type="entry name" value="RING FINGER AND SPRY DOMAIN-CONTAINING PROTEIN 1"/>
    <property type="match status" value="1"/>
</dbReference>
<dbReference type="OrthoDB" id="10017393at2759"/>
<evidence type="ECO:0000313" key="9">
    <source>
        <dbReference type="Proteomes" id="UP000215902"/>
    </source>
</evidence>
<organism evidence="8 9">
    <name type="scientific">Macrostomum lignano</name>
    <dbReference type="NCBI Taxonomy" id="282301"/>
    <lineage>
        <taxon>Eukaryota</taxon>
        <taxon>Metazoa</taxon>
        <taxon>Spiralia</taxon>
        <taxon>Lophotrochozoa</taxon>
        <taxon>Platyhelminthes</taxon>
        <taxon>Rhabditophora</taxon>
        <taxon>Macrostomorpha</taxon>
        <taxon>Macrostomida</taxon>
        <taxon>Macrostomidae</taxon>
        <taxon>Macrostomum</taxon>
    </lineage>
</organism>
<evidence type="ECO:0000256" key="2">
    <source>
        <dbReference type="ARBA" id="ARBA00022771"/>
    </source>
</evidence>
<dbReference type="InterPro" id="IPR013083">
    <property type="entry name" value="Znf_RING/FYVE/PHD"/>
</dbReference>
<keyword evidence="3" id="KW-0862">Zinc</keyword>
<evidence type="ECO:0000256" key="1">
    <source>
        <dbReference type="ARBA" id="ARBA00022723"/>
    </source>
</evidence>
<dbReference type="STRING" id="282301.A0A267FLM5"/>
<dbReference type="PANTHER" id="PTHR13363">
    <property type="entry name" value="RING FINGER AND SRY DOMAIN-CONTAINING"/>
    <property type="match status" value="1"/>
</dbReference>
<dbReference type="InterPro" id="IPR013320">
    <property type="entry name" value="ConA-like_dom_sf"/>
</dbReference>
<dbReference type="InterPro" id="IPR045129">
    <property type="entry name" value="RNF123/RKP/RSPRY1"/>
</dbReference>
<keyword evidence="2 4" id="KW-0863">Zinc-finger</keyword>
<feature type="region of interest" description="Disordered" evidence="5">
    <location>
        <begin position="1"/>
        <end position="40"/>
    </location>
</feature>
<evidence type="ECO:0000256" key="5">
    <source>
        <dbReference type="SAM" id="MobiDB-lite"/>
    </source>
</evidence>
<gene>
    <name evidence="8" type="ORF">BOX15_Mlig006080g1</name>
</gene>
<sequence length="639" mass="70466">HTQPQLHQMGNSCISGRRRARHLRRRRAQPQADEASRHSSMMLDLSQLSDNRSLPYIISLYDQLEDISFLTDLLGEGGNRLTEQESIRLTVRFIVRHYDRDENETLKKFALFQLHSYSEVERQFLIMVGILIEEVPIDHCLGACIISMILDGGCLPTKELVSDLMQQLDFANASSLPEIKQKNSLCVVAALATKLAGAMFNSLLTVELLQFVHNRLANLTAPPATAASSNTSVIDSELKQYLLDNKPELEVACAALLMLQAFLITSDDRPGLVLQICSLTSDTEQISLTDCLIRAESWLPMSDSGPLRELASLSLLLLDNYFLPPGRVSAWDAAASQRERLNAMLSAETSTEAMHILPDGLEARSDAASFESVRATFPAKSGKWYYEVTLVTGGIMQIGWASGATVFLSHEGIGVGDDALSLGIDGCRMCIWTNGRPSQLGYNWRRWQPGDTVGCLLDFTSGSAKFSLNGKWSGETHKAFLQQQQRQHAEPQSDLAIYPAASLMSNQQCRFNFGSRPFRYPPPEGVSDTMDSAGQLPADSLARRILPWTAAVRHRRERLMRQDFSGLCHICADLPATTRLKPCGHSGLCVRCPGMLAECPFCRAGIESCELVDGDSGEEGNEAKTGSAMCRCKLADQEV</sequence>
<evidence type="ECO:0000256" key="3">
    <source>
        <dbReference type="ARBA" id="ARBA00022833"/>
    </source>
</evidence>
<evidence type="ECO:0000256" key="4">
    <source>
        <dbReference type="PROSITE-ProRule" id="PRU00175"/>
    </source>
</evidence>
<comment type="caution">
    <text evidence="8">The sequence shown here is derived from an EMBL/GenBank/DDBJ whole genome shotgun (WGS) entry which is preliminary data.</text>
</comment>
<feature type="compositionally biased region" description="Polar residues" evidence="5">
    <location>
        <begin position="1"/>
        <end position="14"/>
    </location>
</feature>
<dbReference type="SUPFAM" id="SSF57850">
    <property type="entry name" value="RING/U-box"/>
    <property type="match status" value="1"/>
</dbReference>
<feature type="compositionally biased region" description="Basic residues" evidence="5">
    <location>
        <begin position="16"/>
        <end position="28"/>
    </location>
</feature>
<dbReference type="GO" id="GO:0005737">
    <property type="term" value="C:cytoplasm"/>
    <property type="evidence" value="ECO:0007669"/>
    <property type="project" value="TreeGrafter"/>
</dbReference>
<dbReference type="EMBL" id="NIVC01000981">
    <property type="protein sequence ID" value="PAA74017.1"/>
    <property type="molecule type" value="Genomic_DNA"/>
</dbReference>
<evidence type="ECO:0008006" key="10">
    <source>
        <dbReference type="Google" id="ProtNLM"/>
    </source>
</evidence>
<feature type="domain" description="RING-type" evidence="6">
    <location>
        <begin position="568"/>
        <end position="603"/>
    </location>
</feature>
<dbReference type="Gene3D" id="3.30.40.10">
    <property type="entry name" value="Zinc/RING finger domain, C3HC4 (zinc finger)"/>
    <property type="match status" value="1"/>
</dbReference>
<dbReference type="PROSITE" id="PS50188">
    <property type="entry name" value="B302_SPRY"/>
    <property type="match status" value="1"/>
</dbReference>
<dbReference type="Proteomes" id="UP000215902">
    <property type="component" value="Unassembled WGS sequence"/>
</dbReference>
<dbReference type="SUPFAM" id="SSF49899">
    <property type="entry name" value="Concanavalin A-like lectins/glucanases"/>
    <property type="match status" value="1"/>
</dbReference>
<dbReference type="AlphaFoldDB" id="A0A267FLM5"/>
<evidence type="ECO:0000259" key="7">
    <source>
        <dbReference type="PROSITE" id="PS50188"/>
    </source>
</evidence>
<dbReference type="GO" id="GO:0051603">
    <property type="term" value="P:proteolysis involved in protein catabolic process"/>
    <property type="evidence" value="ECO:0007669"/>
    <property type="project" value="TreeGrafter"/>
</dbReference>
<dbReference type="SMART" id="SM00449">
    <property type="entry name" value="SPRY"/>
    <property type="match status" value="1"/>
</dbReference>